<feature type="domain" description="HTH asnC-type" evidence="4">
    <location>
        <begin position="3"/>
        <end position="64"/>
    </location>
</feature>
<evidence type="ECO:0000313" key="6">
    <source>
        <dbReference type="Proteomes" id="UP000183982"/>
    </source>
</evidence>
<gene>
    <name evidence="5" type="ORF">SAMN05444000_10713</name>
</gene>
<dbReference type="GO" id="GO:0005829">
    <property type="term" value="C:cytosol"/>
    <property type="evidence" value="ECO:0007669"/>
    <property type="project" value="TreeGrafter"/>
</dbReference>
<evidence type="ECO:0000256" key="1">
    <source>
        <dbReference type="ARBA" id="ARBA00023015"/>
    </source>
</evidence>
<dbReference type="PANTHER" id="PTHR30154">
    <property type="entry name" value="LEUCINE-RESPONSIVE REGULATORY PROTEIN"/>
    <property type="match status" value="1"/>
</dbReference>
<dbReference type="GO" id="GO:0043565">
    <property type="term" value="F:sequence-specific DNA binding"/>
    <property type="evidence" value="ECO:0007669"/>
    <property type="project" value="InterPro"/>
</dbReference>
<dbReference type="GO" id="GO:0006355">
    <property type="term" value="P:regulation of DNA-templated transcription"/>
    <property type="evidence" value="ECO:0007669"/>
    <property type="project" value="UniProtKB-ARBA"/>
</dbReference>
<dbReference type="PRINTS" id="PR00033">
    <property type="entry name" value="HTHASNC"/>
</dbReference>
<dbReference type="InterPro" id="IPR036390">
    <property type="entry name" value="WH_DNA-bd_sf"/>
</dbReference>
<dbReference type="OrthoDB" id="9802341at2"/>
<protein>
    <submittedName>
        <fullName evidence="5">DNA-binding transcriptional regulator, Lrp family</fullName>
    </submittedName>
</protein>
<keyword evidence="1" id="KW-0805">Transcription regulation</keyword>
<dbReference type="SMART" id="SM00344">
    <property type="entry name" value="HTH_ASNC"/>
    <property type="match status" value="1"/>
</dbReference>
<evidence type="ECO:0000313" key="5">
    <source>
        <dbReference type="EMBL" id="SHJ30307.1"/>
    </source>
</evidence>
<keyword evidence="3" id="KW-0804">Transcription</keyword>
<evidence type="ECO:0000256" key="3">
    <source>
        <dbReference type="ARBA" id="ARBA00023163"/>
    </source>
</evidence>
<dbReference type="PROSITE" id="PS50956">
    <property type="entry name" value="HTH_ASNC_2"/>
    <property type="match status" value="1"/>
</dbReference>
<keyword evidence="6" id="KW-1185">Reference proteome</keyword>
<dbReference type="SUPFAM" id="SSF54909">
    <property type="entry name" value="Dimeric alpha+beta barrel"/>
    <property type="match status" value="1"/>
</dbReference>
<dbReference type="Gene3D" id="3.30.70.920">
    <property type="match status" value="1"/>
</dbReference>
<dbReference type="InterPro" id="IPR019888">
    <property type="entry name" value="Tscrpt_reg_AsnC-like"/>
</dbReference>
<dbReference type="RefSeq" id="WP_073251295.1">
    <property type="nucleotide sequence ID" value="NZ_FQZQ01000007.1"/>
</dbReference>
<dbReference type="Pfam" id="PF01037">
    <property type="entry name" value="AsnC_trans_reg"/>
    <property type="match status" value="1"/>
</dbReference>
<dbReference type="PANTHER" id="PTHR30154:SF34">
    <property type="entry name" value="TRANSCRIPTIONAL REGULATOR AZLB"/>
    <property type="match status" value="1"/>
</dbReference>
<organism evidence="5 6">
    <name type="scientific">Shimia gijangensis</name>
    <dbReference type="NCBI Taxonomy" id="1470563"/>
    <lineage>
        <taxon>Bacteria</taxon>
        <taxon>Pseudomonadati</taxon>
        <taxon>Pseudomonadota</taxon>
        <taxon>Alphaproteobacteria</taxon>
        <taxon>Rhodobacterales</taxon>
        <taxon>Roseobacteraceae</taxon>
    </lineage>
</organism>
<dbReference type="GO" id="GO:0043200">
    <property type="term" value="P:response to amino acid"/>
    <property type="evidence" value="ECO:0007669"/>
    <property type="project" value="TreeGrafter"/>
</dbReference>
<dbReference type="EMBL" id="FQZQ01000007">
    <property type="protein sequence ID" value="SHJ30307.1"/>
    <property type="molecule type" value="Genomic_DNA"/>
</dbReference>
<dbReference type="STRING" id="1470563.SAMN05444000_10713"/>
<dbReference type="Gene3D" id="1.10.10.10">
    <property type="entry name" value="Winged helix-like DNA-binding domain superfamily/Winged helix DNA-binding domain"/>
    <property type="match status" value="1"/>
</dbReference>
<dbReference type="InterPro" id="IPR019887">
    <property type="entry name" value="Tscrpt_reg_AsnC/Lrp_C"/>
</dbReference>
<dbReference type="SUPFAM" id="SSF46785">
    <property type="entry name" value="Winged helix' DNA-binding domain"/>
    <property type="match status" value="1"/>
</dbReference>
<name>A0A1M6I767_9RHOB</name>
<accession>A0A1M6I767</accession>
<evidence type="ECO:0000256" key="2">
    <source>
        <dbReference type="ARBA" id="ARBA00023125"/>
    </source>
</evidence>
<keyword evidence="2 5" id="KW-0238">DNA-binding</keyword>
<dbReference type="InterPro" id="IPR011991">
    <property type="entry name" value="ArsR-like_HTH"/>
</dbReference>
<sequence length="152" mass="17092">MQLNNRDRRILALLQQDCRISNADLAQKVGMSASACWRRVRAFEEAGIIARYGAVLNPDKVGLEFEAIVLVQLTRHDPDNLAELVRVIEMRPEVLECFATTGQADYHMHVLFADIATYNDFLENVLFRLPAVASAQTNVVLRKIKRAAVISP</sequence>
<dbReference type="InterPro" id="IPR000485">
    <property type="entry name" value="AsnC-type_HTH_dom"/>
</dbReference>
<dbReference type="InterPro" id="IPR036388">
    <property type="entry name" value="WH-like_DNA-bd_sf"/>
</dbReference>
<reference evidence="6" key="1">
    <citation type="submission" date="2016-11" db="EMBL/GenBank/DDBJ databases">
        <authorList>
            <person name="Varghese N."/>
            <person name="Submissions S."/>
        </authorList>
    </citation>
    <scope>NUCLEOTIDE SEQUENCE [LARGE SCALE GENOMIC DNA]</scope>
    <source>
        <strain evidence="6">DSM 100564</strain>
    </source>
</reference>
<dbReference type="CDD" id="cd00090">
    <property type="entry name" value="HTH_ARSR"/>
    <property type="match status" value="1"/>
</dbReference>
<dbReference type="Pfam" id="PF13412">
    <property type="entry name" value="HTH_24"/>
    <property type="match status" value="1"/>
</dbReference>
<dbReference type="Proteomes" id="UP000183982">
    <property type="component" value="Unassembled WGS sequence"/>
</dbReference>
<evidence type="ECO:0000259" key="4">
    <source>
        <dbReference type="PROSITE" id="PS50956"/>
    </source>
</evidence>
<dbReference type="InterPro" id="IPR011008">
    <property type="entry name" value="Dimeric_a/b-barrel"/>
</dbReference>
<dbReference type="AlphaFoldDB" id="A0A1M6I767"/>
<proteinExistence type="predicted"/>